<dbReference type="RefSeq" id="WP_139605434.1">
    <property type="nucleotide sequence ID" value="NZ_VDCQ01000048.1"/>
</dbReference>
<evidence type="ECO:0000313" key="2">
    <source>
        <dbReference type="Proteomes" id="UP000307943"/>
    </source>
</evidence>
<gene>
    <name evidence="1" type="ORF">FE784_27375</name>
</gene>
<name>A0A5C4T1Z0_9BACL</name>
<protein>
    <recommendedName>
        <fullName evidence="3">DUF2197 domain-containing protein</fullName>
    </recommendedName>
</protein>
<keyword evidence="2" id="KW-1185">Reference proteome</keyword>
<reference evidence="1 2" key="1">
    <citation type="submission" date="2019-05" db="EMBL/GenBank/DDBJ databases">
        <title>We sequenced the genome of Paenibacillus hemerocallicola KCTC 33185 for further insight into its adaptation and study the phylogeny of Paenibacillus.</title>
        <authorList>
            <person name="Narsing Rao M.P."/>
        </authorList>
    </citation>
    <scope>NUCLEOTIDE SEQUENCE [LARGE SCALE GENOMIC DNA]</scope>
    <source>
        <strain evidence="1 2">KCTC 33185</strain>
    </source>
</reference>
<evidence type="ECO:0000313" key="1">
    <source>
        <dbReference type="EMBL" id="TNJ63128.1"/>
    </source>
</evidence>
<evidence type="ECO:0008006" key="3">
    <source>
        <dbReference type="Google" id="ProtNLM"/>
    </source>
</evidence>
<comment type="caution">
    <text evidence="1">The sequence shown here is derived from an EMBL/GenBank/DDBJ whole genome shotgun (WGS) entry which is preliminary data.</text>
</comment>
<dbReference type="OrthoDB" id="2989868at2"/>
<accession>A0A5C4T1Z0</accession>
<organism evidence="1 2">
    <name type="scientific">Paenibacillus hemerocallicola</name>
    <dbReference type="NCBI Taxonomy" id="1172614"/>
    <lineage>
        <taxon>Bacteria</taxon>
        <taxon>Bacillati</taxon>
        <taxon>Bacillota</taxon>
        <taxon>Bacilli</taxon>
        <taxon>Bacillales</taxon>
        <taxon>Paenibacillaceae</taxon>
        <taxon>Paenibacillus</taxon>
    </lineage>
</organism>
<sequence length="68" mass="7607">MSLHVKCMTCKKEYLLDSGDPEYRKISSGLSKLYICKTCSMAMKEEAILTTGINPNMLDPKGHDKLVP</sequence>
<proteinExistence type="predicted"/>
<dbReference type="EMBL" id="VDCQ01000048">
    <property type="protein sequence ID" value="TNJ63128.1"/>
    <property type="molecule type" value="Genomic_DNA"/>
</dbReference>
<dbReference type="Proteomes" id="UP000307943">
    <property type="component" value="Unassembled WGS sequence"/>
</dbReference>
<dbReference type="AlphaFoldDB" id="A0A5C4T1Z0"/>